<dbReference type="Proteomes" id="UP000001880">
    <property type="component" value="Chromosome"/>
</dbReference>
<protein>
    <recommendedName>
        <fullName evidence="4">DUF3103 domain-containing protein</fullName>
    </recommendedName>
</protein>
<name>D0LKG5_HALO1</name>
<proteinExistence type="predicted"/>
<accession>D0LKG5</accession>
<dbReference type="OrthoDB" id="6190837at2"/>
<evidence type="ECO:0000256" key="1">
    <source>
        <dbReference type="SAM" id="SignalP"/>
    </source>
</evidence>
<dbReference type="RefSeq" id="WP_012827621.1">
    <property type="nucleotide sequence ID" value="NC_013440.1"/>
</dbReference>
<evidence type="ECO:0000313" key="3">
    <source>
        <dbReference type="Proteomes" id="UP000001880"/>
    </source>
</evidence>
<dbReference type="EMBL" id="CP001804">
    <property type="protein sequence ID" value="ACY15013.1"/>
    <property type="molecule type" value="Genomic_DNA"/>
</dbReference>
<dbReference type="AlphaFoldDB" id="D0LKG5"/>
<evidence type="ECO:0000313" key="2">
    <source>
        <dbReference type="EMBL" id="ACY15013.1"/>
    </source>
</evidence>
<dbReference type="Pfam" id="PF11301">
    <property type="entry name" value="DUF3103"/>
    <property type="match status" value="1"/>
</dbReference>
<keyword evidence="3" id="KW-1185">Reference proteome</keyword>
<dbReference type="PROSITE" id="PS51257">
    <property type="entry name" value="PROKAR_LIPOPROTEIN"/>
    <property type="match status" value="1"/>
</dbReference>
<feature type="signal peptide" evidence="1">
    <location>
        <begin position="1"/>
        <end position="19"/>
    </location>
</feature>
<gene>
    <name evidence="2" type="ordered locus">Hoch_2477</name>
</gene>
<dbReference type="eggNOG" id="ENOG502Z8J0">
    <property type="taxonomic scope" value="Bacteria"/>
</dbReference>
<feature type="chain" id="PRO_5003010337" description="DUF3103 domain-containing protein" evidence="1">
    <location>
        <begin position="20"/>
        <end position="376"/>
    </location>
</feature>
<organism evidence="2 3">
    <name type="scientific">Haliangium ochraceum (strain DSM 14365 / JCM 11303 / SMP-2)</name>
    <dbReference type="NCBI Taxonomy" id="502025"/>
    <lineage>
        <taxon>Bacteria</taxon>
        <taxon>Pseudomonadati</taxon>
        <taxon>Myxococcota</taxon>
        <taxon>Polyangia</taxon>
        <taxon>Haliangiales</taxon>
        <taxon>Kofleriaceae</taxon>
        <taxon>Haliangium</taxon>
    </lineage>
</organism>
<dbReference type="InterPro" id="IPR021452">
    <property type="entry name" value="DUF3103"/>
</dbReference>
<dbReference type="KEGG" id="hoh:Hoch_2477"/>
<dbReference type="HOGENOM" id="CLU_061973_0_0_7"/>
<reference evidence="2 3" key="1">
    <citation type="journal article" date="2010" name="Stand. Genomic Sci.">
        <title>Complete genome sequence of Haliangium ochraceum type strain (SMP-2).</title>
        <authorList>
            <consortium name="US DOE Joint Genome Institute (JGI-PGF)"/>
            <person name="Ivanova N."/>
            <person name="Daum C."/>
            <person name="Lang E."/>
            <person name="Abt B."/>
            <person name="Kopitz M."/>
            <person name="Saunders E."/>
            <person name="Lapidus A."/>
            <person name="Lucas S."/>
            <person name="Glavina Del Rio T."/>
            <person name="Nolan M."/>
            <person name="Tice H."/>
            <person name="Copeland A."/>
            <person name="Cheng J.F."/>
            <person name="Chen F."/>
            <person name="Bruce D."/>
            <person name="Goodwin L."/>
            <person name="Pitluck S."/>
            <person name="Mavromatis K."/>
            <person name="Pati A."/>
            <person name="Mikhailova N."/>
            <person name="Chen A."/>
            <person name="Palaniappan K."/>
            <person name="Land M."/>
            <person name="Hauser L."/>
            <person name="Chang Y.J."/>
            <person name="Jeffries C.D."/>
            <person name="Detter J.C."/>
            <person name="Brettin T."/>
            <person name="Rohde M."/>
            <person name="Goker M."/>
            <person name="Bristow J."/>
            <person name="Markowitz V."/>
            <person name="Eisen J.A."/>
            <person name="Hugenholtz P."/>
            <person name="Kyrpides N.C."/>
            <person name="Klenk H.P."/>
        </authorList>
    </citation>
    <scope>NUCLEOTIDE SEQUENCE [LARGE SCALE GENOMIC DNA]</scope>
    <source>
        <strain evidence="3">DSM 14365 / CIP 107738 / JCM 11303 / AJ 13395 / SMP-2</strain>
    </source>
</reference>
<sequence length="376" mass="41156">MKKLAALLSLALGATACVADQDEPVADAVPADTLTTMKRDVATDVAGLLADEGFQSTLAAALQAGDGSASLSDMLRSHGGWTTAEAAQTADNLLRLDQLIQYQRGIADYTDSLLEVRLVTPDGGADIDWTAIPVAYAPGGEEDEWTEIEAFDARGGRVLFDPAQRPEVPVLVAGIDAREDLRAGIAYMNDELRARGYGVDTLRPSATSTETSKLDYIRLNDDQEPWLSGKAEVYALVSGVDFDEERVQLQLVDMPYLDHKDENYYPNQILIFWENYRFAAANVQLYEHDDNTNYQSLVLALIDAVELVLDFTAPQYSLIATVAGAIVEAMPSGWFSNDDDYLDSFYTLEKGRTYTNYYGAGGNARITLTPYILQGN</sequence>
<evidence type="ECO:0008006" key="4">
    <source>
        <dbReference type="Google" id="ProtNLM"/>
    </source>
</evidence>
<keyword evidence="1" id="KW-0732">Signal</keyword>